<organism evidence="3 4">
    <name type="scientific">Fusarium austroafricanum</name>
    <dbReference type="NCBI Taxonomy" id="2364996"/>
    <lineage>
        <taxon>Eukaryota</taxon>
        <taxon>Fungi</taxon>
        <taxon>Dikarya</taxon>
        <taxon>Ascomycota</taxon>
        <taxon>Pezizomycotina</taxon>
        <taxon>Sordariomycetes</taxon>
        <taxon>Hypocreomycetidae</taxon>
        <taxon>Hypocreales</taxon>
        <taxon>Nectriaceae</taxon>
        <taxon>Fusarium</taxon>
        <taxon>Fusarium concolor species complex</taxon>
    </lineage>
</organism>
<evidence type="ECO:0000259" key="2">
    <source>
        <dbReference type="Pfam" id="PF06985"/>
    </source>
</evidence>
<dbReference type="InterPro" id="IPR010730">
    <property type="entry name" value="HET"/>
</dbReference>
<dbReference type="PANTHER" id="PTHR24148">
    <property type="entry name" value="ANKYRIN REPEAT DOMAIN-CONTAINING PROTEIN 39 HOMOLOG-RELATED"/>
    <property type="match status" value="1"/>
</dbReference>
<accession>A0A8H4JBD1</accession>
<name>A0A8H4JBD1_9HYPO</name>
<dbReference type="EMBL" id="JAADJG010001562">
    <property type="protein sequence ID" value="KAF4415200.1"/>
    <property type="molecule type" value="Genomic_DNA"/>
</dbReference>
<evidence type="ECO:0000313" key="3">
    <source>
        <dbReference type="EMBL" id="KAF4415200.1"/>
    </source>
</evidence>
<dbReference type="Proteomes" id="UP000605986">
    <property type="component" value="Unassembled WGS sequence"/>
</dbReference>
<reference evidence="3" key="1">
    <citation type="submission" date="2020-01" db="EMBL/GenBank/DDBJ databases">
        <title>Identification and distribution of gene clusters putatively required for synthesis of sphingolipid metabolism inhibitors in phylogenetically diverse species of the filamentous fungus Fusarium.</title>
        <authorList>
            <person name="Kim H.-S."/>
            <person name="Busman M."/>
            <person name="Brown D.W."/>
            <person name="Divon H."/>
            <person name="Uhlig S."/>
            <person name="Proctor R.H."/>
        </authorList>
    </citation>
    <scope>NUCLEOTIDE SEQUENCE</scope>
    <source>
        <strain evidence="3">NRRL 53441</strain>
    </source>
</reference>
<evidence type="ECO:0000313" key="4">
    <source>
        <dbReference type="Proteomes" id="UP000605986"/>
    </source>
</evidence>
<dbReference type="Pfam" id="PF26639">
    <property type="entry name" value="Het-6_barrel"/>
    <property type="match status" value="1"/>
</dbReference>
<dbReference type="OrthoDB" id="3477286at2759"/>
<comment type="caution">
    <text evidence="3">The sequence shown here is derived from an EMBL/GenBank/DDBJ whole genome shotgun (WGS) entry which is preliminary data.</text>
</comment>
<dbReference type="AlphaFoldDB" id="A0A8H4JBD1"/>
<feature type="domain" description="Heterokaryon incompatibility" evidence="2">
    <location>
        <begin position="45"/>
        <end position="196"/>
    </location>
</feature>
<protein>
    <submittedName>
        <fullName evidence="3">HET-domain-containing protein</fullName>
    </submittedName>
</protein>
<proteinExistence type="predicted"/>
<dbReference type="Pfam" id="PF06985">
    <property type="entry name" value="HET"/>
    <property type="match status" value="1"/>
</dbReference>
<feature type="region of interest" description="Disordered" evidence="1">
    <location>
        <begin position="421"/>
        <end position="440"/>
    </location>
</feature>
<sequence>MTTFSYDPISADLGQFRLLTIQPGSWHAILECRLENAILGQKQFYEALSYTWGDANNKRPIILNGFSWHVTANLECALRHLRYEDKSRVMWIDALCINQNDMREKSEQIPKMWDIYASSKKVVAWLGLAGPDGDAAMEGIQHFGKRLSEVDEELPIVGISPDKLRQAGIQISNIAWGPIWTFLNRPYWRRIWVIQELATYEIGASAADDGDKVVIMCGTKSMSKFWIDGFCSFIVLASRWMANFIVDGNVQEPLRTIATLGAPSAVRMYLAYMNRPADLGFLLHLAPDFEATDPHDKVYALLGLATKEESSLIIPDYSKPIESVYIEIYRSLILFFKTLRYLLFNRVSYDGQGPSWIPCVTERISARPPWAPDIVQLKATAKVTLDIRFDDLVHHLAAKGIQIGFLDVIIGPNSQIQAPSALPGGSVSTAGPPQRAQPVNKLPSAINSQKFFYQLCAFGRTLPKNARECFWRALVMDFDLTDLDNRITPAPTHFEEEFEVLAGIRAMPANFEPDLPFQARCQHWSTSSKFLRNFVECTQNRCFFRTACNKMGLGPYDSKQGDVVVALFGAGRFLVLRPTFKGYELVGDAYIQGAADEEFLLAYSKGDDSDVKWFVIC</sequence>
<dbReference type="InterPro" id="IPR052895">
    <property type="entry name" value="HetReg/Transcr_Mod"/>
</dbReference>
<evidence type="ECO:0000256" key="1">
    <source>
        <dbReference type="SAM" id="MobiDB-lite"/>
    </source>
</evidence>
<dbReference type="PANTHER" id="PTHR24148:SF64">
    <property type="entry name" value="HETEROKARYON INCOMPATIBILITY DOMAIN-CONTAINING PROTEIN"/>
    <property type="match status" value="1"/>
</dbReference>
<keyword evidence="4" id="KW-1185">Reference proteome</keyword>
<gene>
    <name evidence="3" type="ORF">F53441_14652</name>
</gene>